<proteinExistence type="predicted"/>
<evidence type="ECO:0000313" key="1">
    <source>
        <dbReference type="EMBL" id="PHM30482.1"/>
    </source>
</evidence>
<evidence type="ECO:0000313" key="3">
    <source>
        <dbReference type="Proteomes" id="UP000196435"/>
    </source>
</evidence>
<gene>
    <name evidence="1" type="ORF">Xinn_03285</name>
    <name evidence="2" type="ORF">XIS1_60004</name>
</gene>
<accession>A0A1N6MZN2</accession>
<dbReference type="Proteomes" id="UP000224871">
    <property type="component" value="Unassembled WGS sequence"/>
</dbReference>
<reference evidence="1 4" key="3">
    <citation type="journal article" date="2017" name="Nat. Microbiol.">
        <title>Natural product diversity associated with the nematode symbionts Photorhabdus and Xenorhabdus.</title>
        <authorList>
            <person name="Tobias N.J."/>
            <person name="Wolff H."/>
            <person name="Djahanschiri B."/>
            <person name="Grundmann F."/>
            <person name="Kronenwerth M."/>
            <person name="Shi Y.M."/>
            <person name="Simonyi S."/>
            <person name="Grun P."/>
            <person name="Shapiro-Ilan D."/>
            <person name="Pidot S.J."/>
            <person name="Stinear T.P."/>
            <person name="Ebersberger I."/>
            <person name="Bode H.B."/>
        </authorList>
    </citation>
    <scope>NUCLEOTIDE SEQUENCE [LARGE SCALE GENOMIC DNA]</scope>
    <source>
        <strain evidence="1 4">DSM 16336</strain>
    </source>
</reference>
<reference evidence="2" key="1">
    <citation type="submission" date="2016-12" db="EMBL/GenBank/DDBJ databases">
        <authorList>
            <person name="Song W.-J."/>
            <person name="Kurnit D.M."/>
        </authorList>
    </citation>
    <scope>NUCLEOTIDE SEQUENCE [LARGE SCALE GENOMIC DNA]</scope>
    <source>
        <strain evidence="2">HGB1681</strain>
    </source>
</reference>
<evidence type="ECO:0000313" key="2">
    <source>
        <dbReference type="EMBL" id="SIP74224.1"/>
    </source>
</evidence>
<organism evidence="2 3">
    <name type="scientific">Xenorhabdus innexi</name>
    <dbReference type="NCBI Taxonomy" id="290109"/>
    <lineage>
        <taxon>Bacteria</taxon>
        <taxon>Pseudomonadati</taxon>
        <taxon>Pseudomonadota</taxon>
        <taxon>Gammaproteobacteria</taxon>
        <taxon>Enterobacterales</taxon>
        <taxon>Morganellaceae</taxon>
        <taxon>Xenorhabdus</taxon>
    </lineage>
</organism>
<reference evidence="3" key="2">
    <citation type="submission" date="2016-12" db="EMBL/GenBank/DDBJ databases">
        <authorList>
            <person name="Gaudriault S."/>
        </authorList>
    </citation>
    <scope>NUCLEOTIDE SEQUENCE [LARGE SCALE GENOMIC DNA]</scope>
    <source>
        <strain evidence="3">HGB1681 (deposited as PTA-6826 in the American Type Culture Collection)</strain>
    </source>
</reference>
<dbReference type="RefSeq" id="WP_086952914.1">
    <property type="nucleotide sequence ID" value="NZ_CAWNQC010000253.1"/>
</dbReference>
<protein>
    <recommendedName>
        <fullName evidence="5">Peptidase C80 domain-containing protein</fullName>
    </recommendedName>
</protein>
<dbReference type="EMBL" id="NIBU01000054">
    <property type="protein sequence ID" value="PHM30482.1"/>
    <property type="molecule type" value="Genomic_DNA"/>
</dbReference>
<name>A0A1N6MZN2_9GAMM</name>
<evidence type="ECO:0000313" key="4">
    <source>
        <dbReference type="Proteomes" id="UP000224871"/>
    </source>
</evidence>
<dbReference type="OrthoDB" id="9129015at2"/>
<dbReference type="AlphaFoldDB" id="A0A1N6MZN2"/>
<sequence length="203" mass="23128">MKWGKVFMLSFPVNRPNRPRDPIIPTSEIFKRRYQIPEAHTFATRAMPGYKCLPRPHSQPSRPAIKPFSQCDLNSKLIIVAHGSDNGNSIYHEEFGRLDGASLARMLIDYGLTQIGLISMKVCQAGKGEFLSVLIKTLIEEGAQIGWAIGYRSNVSLMNESITTSCWDLFTRPYRKLPDSHRVRIQQGNAFVIIPNSERFKYR</sequence>
<evidence type="ECO:0008006" key="5">
    <source>
        <dbReference type="Google" id="ProtNLM"/>
    </source>
</evidence>
<dbReference type="EMBL" id="FTLG01000203">
    <property type="protein sequence ID" value="SIP74224.1"/>
    <property type="molecule type" value="Genomic_DNA"/>
</dbReference>
<dbReference type="Proteomes" id="UP000196435">
    <property type="component" value="Unassembled WGS sequence"/>
</dbReference>
<keyword evidence="4" id="KW-1185">Reference proteome</keyword>